<keyword evidence="2" id="KW-1133">Transmembrane helix</keyword>
<evidence type="ECO:0000313" key="4">
    <source>
        <dbReference type="Proteomes" id="UP000193144"/>
    </source>
</evidence>
<evidence type="ECO:0000256" key="1">
    <source>
        <dbReference type="SAM" id="MobiDB-lite"/>
    </source>
</evidence>
<gene>
    <name evidence="3" type="ORF">BCR34DRAFT_170052</name>
</gene>
<protein>
    <submittedName>
        <fullName evidence="3">Uncharacterized protein</fullName>
    </submittedName>
</protein>
<feature type="compositionally biased region" description="Low complexity" evidence="1">
    <location>
        <begin position="149"/>
        <end position="159"/>
    </location>
</feature>
<feature type="transmembrane region" description="Helical" evidence="2">
    <location>
        <begin position="88"/>
        <end position="112"/>
    </location>
</feature>
<comment type="caution">
    <text evidence="3">The sequence shown here is derived from an EMBL/GenBank/DDBJ whole genome shotgun (WGS) entry which is preliminary data.</text>
</comment>
<feature type="region of interest" description="Disordered" evidence="1">
    <location>
        <begin position="146"/>
        <end position="165"/>
    </location>
</feature>
<dbReference type="EMBL" id="MCFA01000024">
    <property type="protein sequence ID" value="ORY15549.1"/>
    <property type="molecule type" value="Genomic_DNA"/>
</dbReference>
<dbReference type="Proteomes" id="UP000193144">
    <property type="component" value="Unassembled WGS sequence"/>
</dbReference>
<evidence type="ECO:0000313" key="3">
    <source>
        <dbReference type="EMBL" id="ORY15549.1"/>
    </source>
</evidence>
<keyword evidence="2" id="KW-0812">Transmembrane</keyword>
<sequence length="165" mass="18498">MRRRTLWLRCSYTYTKHVQTHTPPARKMAEQLSLLRTLELFGESGVVVEIGISALRQLLKQPLPSWARLSVSKIATRILPLITLQPQYSTVICLLHVLLSSILTATLTALFASPLARSYRQPHETAGATEVDDRCPRSHYIEEYTHGASSSDARSSPLSTFPLLQ</sequence>
<proteinExistence type="predicted"/>
<keyword evidence="2" id="KW-0472">Membrane</keyword>
<keyword evidence="4" id="KW-1185">Reference proteome</keyword>
<dbReference type="AlphaFoldDB" id="A0A1Y1ZZ71"/>
<organism evidence="3 4">
    <name type="scientific">Clohesyomyces aquaticus</name>
    <dbReference type="NCBI Taxonomy" id="1231657"/>
    <lineage>
        <taxon>Eukaryota</taxon>
        <taxon>Fungi</taxon>
        <taxon>Dikarya</taxon>
        <taxon>Ascomycota</taxon>
        <taxon>Pezizomycotina</taxon>
        <taxon>Dothideomycetes</taxon>
        <taxon>Pleosporomycetidae</taxon>
        <taxon>Pleosporales</taxon>
        <taxon>Lindgomycetaceae</taxon>
        <taxon>Clohesyomyces</taxon>
    </lineage>
</organism>
<name>A0A1Y1ZZ71_9PLEO</name>
<evidence type="ECO:0000256" key="2">
    <source>
        <dbReference type="SAM" id="Phobius"/>
    </source>
</evidence>
<reference evidence="3 4" key="1">
    <citation type="submission" date="2016-07" db="EMBL/GenBank/DDBJ databases">
        <title>Pervasive Adenine N6-methylation of Active Genes in Fungi.</title>
        <authorList>
            <consortium name="DOE Joint Genome Institute"/>
            <person name="Mondo S.J."/>
            <person name="Dannebaum R.O."/>
            <person name="Kuo R.C."/>
            <person name="Labutti K."/>
            <person name="Haridas S."/>
            <person name="Kuo A."/>
            <person name="Salamov A."/>
            <person name="Ahrendt S.R."/>
            <person name="Lipzen A."/>
            <person name="Sullivan W."/>
            <person name="Andreopoulos W.B."/>
            <person name="Clum A."/>
            <person name="Lindquist E."/>
            <person name="Daum C."/>
            <person name="Ramamoorthy G.K."/>
            <person name="Gryganskyi A."/>
            <person name="Culley D."/>
            <person name="Magnuson J.K."/>
            <person name="James T.Y."/>
            <person name="O'Malley M.A."/>
            <person name="Stajich J.E."/>
            <person name="Spatafora J.W."/>
            <person name="Visel A."/>
            <person name="Grigoriev I.V."/>
        </authorList>
    </citation>
    <scope>NUCLEOTIDE SEQUENCE [LARGE SCALE GENOMIC DNA]</scope>
    <source>
        <strain evidence="3 4">CBS 115471</strain>
    </source>
</reference>
<accession>A0A1Y1ZZ71</accession>